<dbReference type="AlphaFoldDB" id="A0A2P2QCP9"/>
<organism evidence="2">
    <name type="scientific">Rhizophora mucronata</name>
    <name type="common">Asiatic mangrove</name>
    <dbReference type="NCBI Taxonomy" id="61149"/>
    <lineage>
        <taxon>Eukaryota</taxon>
        <taxon>Viridiplantae</taxon>
        <taxon>Streptophyta</taxon>
        <taxon>Embryophyta</taxon>
        <taxon>Tracheophyta</taxon>
        <taxon>Spermatophyta</taxon>
        <taxon>Magnoliopsida</taxon>
        <taxon>eudicotyledons</taxon>
        <taxon>Gunneridae</taxon>
        <taxon>Pentapetalae</taxon>
        <taxon>rosids</taxon>
        <taxon>fabids</taxon>
        <taxon>Malpighiales</taxon>
        <taxon>Rhizophoraceae</taxon>
        <taxon>Rhizophora</taxon>
    </lineage>
</organism>
<evidence type="ECO:0000313" key="2">
    <source>
        <dbReference type="EMBL" id="MBX64786.1"/>
    </source>
</evidence>
<reference evidence="2" key="1">
    <citation type="submission" date="2018-02" db="EMBL/GenBank/DDBJ databases">
        <title>Rhizophora mucronata_Transcriptome.</title>
        <authorList>
            <person name="Meera S.P."/>
            <person name="Sreeshan A."/>
            <person name="Augustine A."/>
        </authorList>
    </citation>
    <scope>NUCLEOTIDE SEQUENCE</scope>
    <source>
        <tissue evidence="2">Leaf</tissue>
    </source>
</reference>
<sequence>MQVSKLEDHTRKAMITINVKLLKLKPPMFSLYVAEGRSGRHRESQREREEESVGEQNNGAS</sequence>
<evidence type="ECO:0000256" key="1">
    <source>
        <dbReference type="SAM" id="MobiDB-lite"/>
    </source>
</evidence>
<feature type="region of interest" description="Disordered" evidence="1">
    <location>
        <begin position="35"/>
        <end position="61"/>
    </location>
</feature>
<proteinExistence type="predicted"/>
<protein>
    <submittedName>
        <fullName evidence="2">Uncharacterized protein</fullName>
    </submittedName>
</protein>
<dbReference type="EMBL" id="GGEC01084302">
    <property type="protein sequence ID" value="MBX64786.1"/>
    <property type="molecule type" value="Transcribed_RNA"/>
</dbReference>
<accession>A0A2P2QCP9</accession>
<name>A0A2P2QCP9_RHIMU</name>
<feature type="compositionally biased region" description="Basic and acidic residues" evidence="1">
    <location>
        <begin position="37"/>
        <end position="51"/>
    </location>
</feature>